<accession>A0A644YI91</accession>
<evidence type="ECO:0000313" key="2">
    <source>
        <dbReference type="EMBL" id="MPM28216.1"/>
    </source>
</evidence>
<comment type="caution">
    <text evidence="2">The sequence shown here is derived from an EMBL/GenBank/DDBJ whole genome shotgun (WGS) entry which is preliminary data.</text>
</comment>
<gene>
    <name evidence="2" type="ORF">SDC9_74735</name>
</gene>
<dbReference type="EMBL" id="VSSQ01005195">
    <property type="protein sequence ID" value="MPM28216.1"/>
    <property type="molecule type" value="Genomic_DNA"/>
</dbReference>
<feature type="region of interest" description="Disordered" evidence="1">
    <location>
        <begin position="1"/>
        <end position="52"/>
    </location>
</feature>
<organism evidence="2">
    <name type="scientific">bioreactor metagenome</name>
    <dbReference type="NCBI Taxonomy" id="1076179"/>
    <lineage>
        <taxon>unclassified sequences</taxon>
        <taxon>metagenomes</taxon>
        <taxon>ecological metagenomes</taxon>
    </lineage>
</organism>
<protein>
    <submittedName>
        <fullName evidence="2">Uncharacterized protein</fullName>
    </submittedName>
</protein>
<evidence type="ECO:0000256" key="1">
    <source>
        <dbReference type="SAM" id="MobiDB-lite"/>
    </source>
</evidence>
<name>A0A644YI91_9ZZZZ</name>
<reference evidence="2" key="1">
    <citation type="submission" date="2019-08" db="EMBL/GenBank/DDBJ databases">
        <authorList>
            <person name="Kucharzyk K."/>
            <person name="Murdoch R.W."/>
            <person name="Higgins S."/>
            <person name="Loffler F."/>
        </authorList>
    </citation>
    <scope>NUCLEOTIDE SEQUENCE</scope>
</reference>
<sequence>MAKKTDTEQKLTTAPAPEPEATITPAPEPEINEVDGEPIFHAPDEEGDGEDE</sequence>
<dbReference type="AlphaFoldDB" id="A0A644YI91"/>
<feature type="compositionally biased region" description="Low complexity" evidence="1">
    <location>
        <begin position="12"/>
        <end position="25"/>
    </location>
</feature>
<proteinExistence type="predicted"/>